<organism evidence="2 3">
    <name type="scientific">Streptomyces corchorusii</name>
    <name type="common">Streptomyces chibaensis</name>
    <dbReference type="NCBI Taxonomy" id="1903"/>
    <lineage>
        <taxon>Bacteria</taxon>
        <taxon>Bacillati</taxon>
        <taxon>Actinomycetota</taxon>
        <taxon>Actinomycetes</taxon>
        <taxon>Kitasatosporales</taxon>
        <taxon>Streptomycetaceae</taxon>
        <taxon>Streptomyces</taxon>
    </lineage>
</organism>
<feature type="compositionally biased region" description="Basic and acidic residues" evidence="1">
    <location>
        <begin position="179"/>
        <end position="188"/>
    </location>
</feature>
<sequence>MGPGSPPSAPAAAFGGPPAPAAAPPRRATALGLGVGGSMRQEVYRDDRPLGDRSEQPAGRVFVHLVTPSRWRRITGEAPPPPVDRADTRAALPWCDYHDADAEDLAPTPALEGAEPVGEWLGDGLEPWRAPSADRVTPLKVAPGKPVADGGWQGPPAVRSARLPLPGLPPATRAGQGGCHERGTDDLG</sequence>
<evidence type="ECO:0000256" key="1">
    <source>
        <dbReference type="SAM" id="MobiDB-lite"/>
    </source>
</evidence>
<protein>
    <submittedName>
        <fullName evidence="2">Uncharacterized protein</fullName>
    </submittedName>
</protein>
<comment type="caution">
    <text evidence="2">The sequence shown here is derived from an EMBL/GenBank/DDBJ whole genome shotgun (WGS) entry which is preliminary data.</text>
</comment>
<name>A0A117QIZ7_STRCK</name>
<evidence type="ECO:0000313" key="3">
    <source>
        <dbReference type="Proteomes" id="UP000053398"/>
    </source>
</evidence>
<dbReference type="AlphaFoldDB" id="A0A117QIZ7"/>
<dbReference type="EMBL" id="LMWP01000008">
    <property type="protein sequence ID" value="KUN30943.1"/>
    <property type="molecule type" value="Genomic_DNA"/>
</dbReference>
<accession>A0A117QIZ7</accession>
<feature type="region of interest" description="Disordered" evidence="1">
    <location>
        <begin position="105"/>
        <end position="188"/>
    </location>
</feature>
<proteinExistence type="predicted"/>
<gene>
    <name evidence="2" type="ORF">AQJ11_09525</name>
</gene>
<keyword evidence="3" id="KW-1185">Reference proteome</keyword>
<reference evidence="2 3" key="1">
    <citation type="submission" date="2015-10" db="EMBL/GenBank/DDBJ databases">
        <title>Draft genome sequence of Streptomyces corchorusii DSM 40340, type strain for the species Streptomyces corchorusii.</title>
        <authorList>
            <person name="Ruckert C."/>
            <person name="Winkler A."/>
            <person name="Kalinowski J."/>
            <person name="Kampfer P."/>
            <person name="Glaeser S."/>
        </authorList>
    </citation>
    <scope>NUCLEOTIDE SEQUENCE [LARGE SCALE GENOMIC DNA]</scope>
    <source>
        <strain evidence="2 3">DSM 40340</strain>
    </source>
</reference>
<feature type="region of interest" description="Disordered" evidence="1">
    <location>
        <begin position="1"/>
        <end position="34"/>
    </location>
</feature>
<evidence type="ECO:0000313" key="2">
    <source>
        <dbReference type="EMBL" id="KUN30943.1"/>
    </source>
</evidence>
<dbReference type="Proteomes" id="UP000053398">
    <property type="component" value="Unassembled WGS sequence"/>
</dbReference>